<organism evidence="2 3">
    <name type="scientific">Linum trigynum</name>
    <dbReference type="NCBI Taxonomy" id="586398"/>
    <lineage>
        <taxon>Eukaryota</taxon>
        <taxon>Viridiplantae</taxon>
        <taxon>Streptophyta</taxon>
        <taxon>Embryophyta</taxon>
        <taxon>Tracheophyta</taxon>
        <taxon>Spermatophyta</taxon>
        <taxon>Magnoliopsida</taxon>
        <taxon>eudicotyledons</taxon>
        <taxon>Gunneridae</taxon>
        <taxon>Pentapetalae</taxon>
        <taxon>rosids</taxon>
        <taxon>fabids</taxon>
        <taxon>Malpighiales</taxon>
        <taxon>Linaceae</taxon>
        <taxon>Linum</taxon>
    </lineage>
</organism>
<reference evidence="2 3" key="1">
    <citation type="submission" date="2024-04" db="EMBL/GenBank/DDBJ databases">
        <authorList>
            <person name="Fracassetti M."/>
        </authorList>
    </citation>
    <scope>NUCLEOTIDE SEQUENCE [LARGE SCALE GENOMIC DNA]</scope>
</reference>
<keyword evidence="3" id="KW-1185">Reference proteome</keyword>
<accession>A0AAV2DXA0</accession>
<evidence type="ECO:0000313" key="2">
    <source>
        <dbReference type="EMBL" id="CAL1378134.1"/>
    </source>
</evidence>
<sequence length="110" mass="12632">MPIFTQHPGEEFHMPPPPPPWARSYEGSLPRRDLGCANYLPPLHQPLPSYPLSSRHPPWPYHYHDAPDYYQDLESLTAGVRAEEAAPHHPSWSYRLYFVVLAGMGDDLSR</sequence>
<evidence type="ECO:0000256" key="1">
    <source>
        <dbReference type="SAM" id="MobiDB-lite"/>
    </source>
</evidence>
<dbReference type="EMBL" id="OZ034816">
    <property type="protein sequence ID" value="CAL1378134.1"/>
    <property type="molecule type" value="Genomic_DNA"/>
</dbReference>
<name>A0AAV2DXA0_9ROSI</name>
<feature type="region of interest" description="Disordered" evidence="1">
    <location>
        <begin position="1"/>
        <end position="27"/>
    </location>
</feature>
<protein>
    <submittedName>
        <fullName evidence="2">Uncharacterized protein</fullName>
    </submittedName>
</protein>
<dbReference type="Proteomes" id="UP001497516">
    <property type="component" value="Chromosome 3"/>
</dbReference>
<dbReference type="AlphaFoldDB" id="A0AAV2DXA0"/>
<evidence type="ECO:0000313" key="3">
    <source>
        <dbReference type="Proteomes" id="UP001497516"/>
    </source>
</evidence>
<proteinExistence type="predicted"/>
<gene>
    <name evidence="2" type="ORF">LTRI10_LOCUS19736</name>
</gene>